<keyword evidence="5" id="KW-0233">DNA recombination</keyword>
<evidence type="ECO:0000313" key="9">
    <source>
        <dbReference type="EMBL" id="NDV93249.1"/>
    </source>
</evidence>
<keyword evidence="2" id="KW-0229">DNA integration</keyword>
<dbReference type="Gene3D" id="3.40.50.1390">
    <property type="entry name" value="Resolvase, N-terminal catalytic domain"/>
    <property type="match status" value="1"/>
</dbReference>
<dbReference type="InterPro" id="IPR050639">
    <property type="entry name" value="SSR_resolvase"/>
</dbReference>
<dbReference type="FunFam" id="3.40.50.1390:FF:000001">
    <property type="entry name" value="DNA recombinase"/>
    <property type="match status" value="1"/>
</dbReference>
<dbReference type="PROSITE" id="PS00397">
    <property type="entry name" value="RECOMBINASES_1"/>
    <property type="match status" value="1"/>
</dbReference>
<dbReference type="Gene3D" id="1.10.10.60">
    <property type="entry name" value="Homeodomain-like"/>
    <property type="match status" value="1"/>
</dbReference>
<dbReference type="PROSITE" id="PS51736">
    <property type="entry name" value="RECOMBINASES_3"/>
    <property type="match status" value="1"/>
</dbReference>
<keyword evidence="10" id="KW-1185">Reference proteome</keyword>
<evidence type="ECO:0000256" key="2">
    <source>
        <dbReference type="ARBA" id="ARBA00022908"/>
    </source>
</evidence>
<dbReference type="Proteomes" id="UP000470213">
    <property type="component" value="Unassembled WGS sequence"/>
</dbReference>
<evidence type="ECO:0000256" key="6">
    <source>
        <dbReference type="PIRSR" id="PIRSR606118-50"/>
    </source>
</evidence>
<dbReference type="PROSITE" id="PS00398">
    <property type="entry name" value="RECOMBINASES_2"/>
    <property type="match status" value="1"/>
</dbReference>
<dbReference type="Pfam" id="PF00239">
    <property type="entry name" value="Resolvase"/>
    <property type="match status" value="1"/>
</dbReference>
<evidence type="ECO:0000256" key="3">
    <source>
        <dbReference type="ARBA" id="ARBA00023100"/>
    </source>
</evidence>
<dbReference type="AlphaFoldDB" id="A0A7X5LPP2"/>
<accession>A0A7X5LPP2</accession>
<evidence type="ECO:0000256" key="4">
    <source>
        <dbReference type="ARBA" id="ARBA00023125"/>
    </source>
</evidence>
<organism evidence="9 10">
    <name type="scientific">Alteromonas profundi</name>
    <dbReference type="NCBI Taxonomy" id="2696062"/>
    <lineage>
        <taxon>Bacteria</taxon>
        <taxon>Pseudomonadati</taxon>
        <taxon>Pseudomonadota</taxon>
        <taxon>Gammaproteobacteria</taxon>
        <taxon>Alteromonadales</taxon>
        <taxon>Alteromonadaceae</taxon>
        <taxon>Alteromonas/Salinimonas group</taxon>
        <taxon>Alteromonas</taxon>
    </lineage>
</organism>
<dbReference type="GO" id="GO:0000150">
    <property type="term" value="F:DNA strand exchange activity"/>
    <property type="evidence" value="ECO:0007669"/>
    <property type="project" value="UniProtKB-KW"/>
</dbReference>
<evidence type="ECO:0000259" key="8">
    <source>
        <dbReference type="PROSITE" id="PS51736"/>
    </source>
</evidence>
<feature type="domain" description="Resolvase/invertase-type recombinase catalytic" evidence="8">
    <location>
        <begin position="1"/>
        <end position="134"/>
    </location>
</feature>
<dbReference type="InterPro" id="IPR036162">
    <property type="entry name" value="Resolvase-like_N_sf"/>
</dbReference>
<keyword evidence="4" id="KW-0238">DNA-binding</keyword>
<comment type="caution">
    <text evidence="9">The sequence shown here is derived from an EMBL/GenBank/DDBJ whole genome shotgun (WGS) entry which is preliminary data.</text>
</comment>
<dbReference type="GO" id="GO:0015074">
    <property type="term" value="P:DNA integration"/>
    <property type="evidence" value="ECO:0007669"/>
    <property type="project" value="UniProtKB-KW"/>
</dbReference>
<name>A0A7X5LPP2_9ALTE</name>
<dbReference type="CDD" id="cd03768">
    <property type="entry name" value="SR_ResInv"/>
    <property type="match status" value="1"/>
</dbReference>
<reference evidence="9 10" key="1">
    <citation type="submission" date="2020-01" db="EMBL/GenBank/DDBJ databases">
        <authorList>
            <person name="Chen J."/>
            <person name="Zhu S."/>
            <person name="Yang J."/>
        </authorList>
    </citation>
    <scope>NUCLEOTIDE SEQUENCE [LARGE SCALE GENOMIC DNA]</scope>
    <source>
        <strain evidence="9 10">345S023</strain>
    </source>
</reference>
<gene>
    <name evidence="9" type="ORF">GTH32_18960</name>
</gene>
<keyword evidence="3" id="KW-0230">DNA invertase</keyword>
<protein>
    <submittedName>
        <fullName evidence="9">Recombinase family protein</fullName>
    </submittedName>
</protein>
<dbReference type="SMART" id="SM00857">
    <property type="entry name" value="Resolvase"/>
    <property type="match status" value="1"/>
</dbReference>
<dbReference type="GO" id="GO:0003677">
    <property type="term" value="F:DNA binding"/>
    <property type="evidence" value="ECO:0007669"/>
    <property type="project" value="UniProtKB-KW"/>
</dbReference>
<dbReference type="EMBL" id="JAAAWN010000061">
    <property type="protein sequence ID" value="NDV93249.1"/>
    <property type="molecule type" value="Genomic_DNA"/>
</dbReference>
<dbReference type="SUPFAM" id="SSF53041">
    <property type="entry name" value="Resolvase-like"/>
    <property type="match status" value="1"/>
</dbReference>
<dbReference type="PANTHER" id="PTHR30461">
    <property type="entry name" value="DNA-INVERTASE FROM LAMBDOID PROPHAGE"/>
    <property type="match status" value="1"/>
</dbReference>
<evidence type="ECO:0000256" key="1">
    <source>
        <dbReference type="ARBA" id="ARBA00009913"/>
    </source>
</evidence>
<evidence type="ECO:0000313" key="10">
    <source>
        <dbReference type="Proteomes" id="UP000470213"/>
    </source>
</evidence>
<dbReference type="RefSeq" id="WP_163088743.1">
    <property type="nucleotide sequence ID" value="NZ_JAAAWN010000061.1"/>
</dbReference>
<dbReference type="PANTHER" id="PTHR30461:SF2">
    <property type="entry name" value="SERINE RECOMBINASE PINE-RELATED"/>
    <property type="match status" value="1"/>
</dbReference>
<comment type="similarity">
    <text evidence="1">Belongs to the site-specific recombinase resolvase family.</text>
</comment>
<feature type="active site" description="O-(5'-phospho-DNA)-serine intermediate" evidence="6 7">
    <location>
        <position position="9"/>
    </location>
</feature>
<dbReference type="InterPro" id="IPR006118">
    <property type="entry name" value="Recombinase_CS"/>
</dbReference>
<evidence type="ECO:0000256" key="5">
    <source>
        <dbReference type="ARBA" id="ARBA00023172"/>
    </source>
</evidence>
<evidence type="ECO:0000256" key="7">
    <source>
        <dbReference type="PROSITE-ProRule" id="PRU10137"/>
    </source>
</evidence>
<proteinExistence type="inferred from homology"/>
<sequence length="189" mass="20887">MKIGYARVSTDEQSDSAQLDALQEAGCERIYQEKGSGKSRPRPELERMTDSLRAGDVVVVQRLDRLGRSLKDLIELLDEFKQQGVQFISLNESIDTTTAVGELAFHMIGSIAHFERRIISERTKAGLAAARARGRKGGRKAKLTPSDIRKAHAMLLDPDVTKAEIAEHFGVSRPTLDKALNKTAIKCLD</sequence>
<dbReference type="InterPro" id="IPR006119">
    <property type="entry name" value="Resolv_N"/>
</dbReference>